<dbReference type="Gene3D" id="3.80.10.10">
    <property type="entry name" value="Ribonuclease Inhibitor"/>
    <property type="match status" value="1"/>
</dbReference>
<dbReference type="SMART" id="SM00369">
    <property type="entry name" value="LRR_TYP"/>
    <property type="match status" value="5"/>
</dbReference>
<sequence>MGVTTSKTSFCSTLFGYTTSIRASVYIKNEQSQEKKEDHVLFKPFLYGLGIISHTSLIQQHIEDESRTDSGFLLYEKNSQLWKDLTYIDQTYYDDRKEPNNTSFEEQTQEIIYAPGDAFSFGDLSSLCLSLHDINLSKRGFRSITPNICLLTMIRKLDLSFNYLTELPEEIACLQHLEQLNVSHNQIEFLPDTIGQLSRLVELNVSHNRLETLATTTVDQLSKLQTFNVSQNKLKELRLTSIHVSSLTSIDLSYNPIAILPAEITQLPFLRRLRLEGCPLTTTLDDFPLAHDAPSLVEICARIIVKTRQPLKGLPQTMEAYLKRGKTCSHCGGPYFESYVSRGRWIDRNDIWIPLEYRLCSAHWANESDRIYTMFSQSLLKPLEEDESEPVKKWKHKVKSSLLKKLV</sequence>
<dbReference type="AlphaFoldDB" id="A0A8H7RBM3"/>
<proteinExistence type="predicted"/>
<reference evidence="4" key="1">
    <citation type="submission" date="2020-12" db="EMBL/GenBank/DDBJ databases">
        <title>Metabolic potential, ecology and presence of endohyphal bacteria is reflected in genomic diversity of Mucoromycotina.</title>
        <authorList>
            <person name="Muszewska A."/>
            <person name="Okrasinska A."/>
            <person name="Steczkiewicz K."/>
            <person name="Drgas O."/>
            <person name="Orlowska M."/>
            <person name="Perlinska-Lenart U."/>
            <person name="Aleksandrzak-Piekarczyk T."/>
            <person name="Szatraj K."/>
            <person name="Zielenkiewicz U."/>
            <person name="Pilsyk S."/>
            <person name="Malc E."/>
            <person name="Mieczkowski P."/>
            <person name="Kruszewska J.S."/>
            <person name="Biernat P."/>
            <person name="Pawlowska J."/>
        </authorList>
    </citation>
    <scope>NUCLEOTIDE SEQUENCE</scope>
    <source>
        <strain evidence="4">WA0000017839</strain>
    </source>
</reference>
<evidence type="ECO:0000256" key="2">
    <source>
        <dbReference type="ARBA" id="ARBA00022737"/>
    </source>
</evidence>
<keyword evidence="2" id="KW-0677">Repeat</keyword>
<dbReference type="InterPro" id="IPR003591">
    <property type="entry name" value="Leu-rich_rpt_typical-subtyp"/>
</dbReference>
<dbReference type="Pfam" id="PF23598">
    <property type="entry name" value="LRR_14"/>
    <property type="match status" value="1"/>
</dbReference>
<evidence type="ECO:0000313" key="5">
    <source>
        <dbReference type="Proteomes" id="UP000603453"/>
    </source>
</evidence>
<gene>
    <name evidence="4" type="ORF">INT47_004270</name>
</gene>
<dbReference type="Pfam" id="PF00560">
    <property type="entry name" value="LRR_1"/>
    <property type="match status" value="1"/>
</dbReference>
<evidence type="ECO:0000256" key="1">
    <source>
        <dbReference type="ARBA" id="ARBA00022614"/>
    </source>
</evidence>
<keyword evidence="5" id="KW-1185">Reference proteome</keyword>
<protein>
    <recommendedName>
        <fullName evidence="3">Disease resistance R13L4/SHOC-2-like LRR domain-containing protein</fullName>
    </recommendedName>
</protein>
<name>A0A8H7RBM3_9FUNG</name>
<dbReference type="OrthoDB" id="660555at2759"/>
<dbReference type="InterPro" id="IPR032675">
    <property type="entry name" value="LRR_dom_sf"/>
</dbReference>
<feature type="domain" description="Disease resistance R13L4/SHOC-2-like LRR" evidence="3">
    <location>
        <begin position="147"/>
        <end position="238"/>
    </location>
</feature>
<dbReference type="InterPro" id="IPR050216">
    <property type="entry name" value="LRR_domain-containing"/>
</dbReference>
<dbReference type="GO" id="GO:0005737">
    <property type="term" value="C:cytoplasm"/>
    <property type="evidence" value="ECO:0007669"/>
    <property type="project" value="TreeGrafter"/>
</dbReference>
<organism evidence="4 5">
    <name type="scientific">Mucor saturninus</name>
    <dbReference type="NCBI Taxonomy" id="64648"/>
    <lineage>
        <taxon>Eukaryota</taxon>
        <taxon>Fungi</taxon>
        <taxon>Fungi incertae sedis</taxon>
        <taxon>Mucoromycota</taxon>
        <taxon>Mucoromycotina</taxon>
        <taxon>Mucoromycetes</taxon>
        <taxon>Mucorales</taxon>
        <taxon>Mucorineae</taxon>
        <taxon>Mucoraceae</taxon>
        <taxon>Mucor</taxon>
    </lineage>
</organism>
<accession>A0A8H7RBM3</accession>
<evidence type="ECO:0000259" key="3">
    <source>
        <dbReference type="Pfam" id="PF23598"/>
    </source>
</evidence>
<dbReference type="InterPro" id="IPR001611">
    <property type="entry name" value="Leu-rich_rpt"/>
</dbReference>
<evidence type="ECO:0000313" key="4">
    <source>
        <dbReference type="EMBL" id="KAG2207520.1"/>
    </source>
</evidence>
<dbReference type="SMART" id="SM00364">
    <property type="entry name" value="LRR_BAC"/>
    <property type="match status" value="5"/>
</dbReference>
<dbReference type="PANTHER" id="PTHR48051:SF54">
    <property type="entry name" value="LEUCINE-RICH REPEAT-CONTAINING PROTEIN"/>
    <property type="match status" value="1"/>
</dbReference>
<keyword evidence="1" id="KW-0433">Leucine-rich repeat</keyword>
<dbReference type="PROSITE" id="PS51450">
    <property type="entry name" value="LRR"/>
    <property type="match status" value="2"/>
</dbReference>
<dbReference type="Proteomes" id="UP000603453">
    <property type="component" value="Unassembled WGS sequence"/>
</dbReference>
<dbReference type="EMBL" id="JAEPRD010000024">
    <property type="protein sequence ID" value="KAG2207520.1"/>
    <property type="molecule type" value="Genomic_DNA"/>
</dbReference>
<dbReference type="InterPro" id="IPR055414">
    <property type="entry name" value="LRR_R13L4/SHOC2-like"/>
</dbReference>
<comment type="caution">
    <text evidence="4">The sequence shown here is derived from an EMBL/GenBank/DDBJ whole genome shotgun (WGS) entry which is preliminary data.</text>
</comment>
<dbReference type="PANTHER" id="PTHR48051">
    <property type="match status" value="1"/>
</dbReference>
<dbReference type="SUPFAM" id="SSF52058">
    <property type="entry name" value="L domain-like"/>
    <property type="match status" value="1"/>
</dbReference>